<organism evidence="1 2">
    <name type="scientific">Ameca splendens</name>
    <dbReference type="NCBI Taxonomy" id="208324"/>
    <lineage>
        <taxon>Eukaryota</taxon>
        <taxon>Metazoa</taxon>
        <taxon>Chordata</taxon>
        <taxon>Craniata</taxon>
        <taxon>Vertebrata</taxon>
        <taxon>Euteleostomi</taxon>
        <taxon>Actinopterygii</taxon>
        <taxon>Neopterygii</taxon>
        <taxon>Teleostei</taxon>
        <taxon>Neoteleostei</taxon>
        <taxon>Acanthomorphata</taxon>
        <taxon>Ovalentaria</taxon>
        <taxon>Atherinomorphae</taxon>
        <taxon>Cyprinodontiformes</taxon>
        <taxon>Goodeidae</taxon>
        <taxon>Ameca</taxon>
    </lineage>
</organism>
<evidence type="ECO:0000313" key="1">
    <source>
        <dbReference type="EMBL" id="MEQ2301078.1"/>
    </source>
</evidence>
<reference evidence="1 2" key="1">
    <citation type="submission" date="2021-06" db="EMBL/GenBank/DDBJ databases">
        <authorList>
            <person name="Palmer J.M."/>
        </authorList>
    </citation>
    <scope>NUCLEOTIDE SEQUENCE [LARGE SCALE GENOMIC DNA]</scope>
    <source>
        <strain evidence="1 2">AS_MEX2019</strain>
        <tissue evidence="1">Muscle</tissue>
    </source>
</reference>
<proteinExistence type="predicted"/>
<keyword evidence="2" id="KW-1185">Reference proteome</keyword>
<name>A0ABV0Z4F4_9TELE</name>
<dbReference type="Proteomes" id="UP001469553">
    <property type="component" value="Unassembled WGS sequence"/>
</dbReference>
<protein>
    <submittedName>
        <fullName evidence="1">Uncharacterized protein</fullName>
    </submittedName>
</protein>
<comment type="caution">
    <text evidence="1">The sequence shown here is derived from an EMBL/GenBank/DDBJ whole genome shotgun (WGS) entry which is preliminary data.</text>
</comment>
<sequence length="113" mass="13156">MRKASHSFINPGVFIQSISINETFPTSDTGMAADLCGLFCDKTNNYGKLKIYHLLYKYKAFHLCEFSCEHSRYFVWYNLLHRWSTGMASHPCELSCSEANDYAVQRTYCKLCW</sequence>
<accession>A0ABV0Z4F4</accession>
<gene>
    <name evidence="1" type="ORF">AMECASPLE_032323</name>
</gene>
<evidence type="ECO:0000313" key="2">
    <source>
        <dbReference type="Proteomes" id="UP001469553"/>
    </source>
</evidence>
<dbReference type="EMBL" id="JAHRIP010051196">
    <property type="protein sequence ID" value="MEQ2301078.1"/>
    <property type="molecule type" value="Genomic_DNA"/>
</dbReference>